<dbReference type="Pfam" id="PF00400">
    <property type="entry name" value="WD40"/>
    <property type="match status" value="1"/>
</dbReference>
<evidence type="ECO:0000313" key="2">
    <source>
        <dbReference type="Proteomes" id="UP000683925"/>
    </source>
</evidence>
<keyword evidence="2" id="KW-1185">Reference proteome</keyword>
<organism evidence="1 2">
    <name type="scientific">Paramecium octaurelia</name>
    <dbReference type="NCBI Taxonomy" id="43137"/>
    <lineage>
        <taxon>Eukaryota</taxon>
        <taxon>Sar</taxon>
        <taxon>Alveolata</taxon>
        <taxon>Ciliophora</taxon>
        <taxon>Intramacronucleata</taxon>
        <taxon>Oligohymenophorea</taxon>
        <taxon>Peniculida</taxon>
        <taxon>Parameciidae</taxon>
        <taxon>Paramecium</taxon>
    </lineage>
</organism>
<dbReference type="OrthoDB" id="10346579at2759"/>
<dbReference type="Proteomes" id="UP000683925">
    <property type="component" value="Unassembled WGS sequence"/>
</dbReference>
<comment type="caution">
    <text evidence="1">The sequence shown here is derived from an EMBL/GenBank/DDBJ whole genome shotgun (WGS) entry which is preliminary data.</text>
</comment>
<protein>
    <submittedName>
        <fullName evidence="1">Uncharacterized protein</fullName>
    </submittedName>
</protein>
<reference evidence="1" key="1">
    <citation type="submission" date="2021-01" db="EMBL/GenBank/DDBJ databases">
        <authorList>
            <consortium name="Genoscope - CEA"/>
            <person name="William W."/>
        </authorList>
    </citation>
    <scope>NUCLEOTIDE SEQUENCE</scope>
</reference>
<gene>
    <name evidence="1" type="ORF">POCTA_138.1.T2040010</name>
</gene>
<accession>A0A8S1YL31</accession>
<dbReference type="AlphaFoldDB" id="A0A8S1YL31"/>
<dbReference type="EMBL" id="CAJJDP010000208">
    <property type="protein sequence ID" value="CAD8215095.1"/>
    <property type="molecule type" value="Genomic_DNA"/>
</dbReference>
<dbReference type="PANTHER" id="PTHR19920:SF0">
    <property type="entry name" value="CYTOSOLIC IRON-SULFUR PROTEIN ASSEMBLY PROTEIN CIAO1-RELATED"/>
    <property type="match status" value="1"/>
</dbReference>
<dbReference type="PANTHER" id="PTHR19920">
    <property type="entry name" value="WD40 PROTEIN CIAO1"/>
    <property type="match status" value="1"/>
</dbReference>
<sequence>MDFLIQIIMNIIISGSEDNTIKFWQKQNQWLCTQTITDHNDYVYGLSMNESQNKVIQSGEDKLILVIELSEQNEQWTVIQKITVETDGVRLCFIDNDTFTFQPWQKEYMQVLRQKGLPLEGGLDNFLFPYQYIQSKCIFVNENAENVNLIRKIQNQSIQFGTLRIFGYMSDDGKYLITWDNNKKQYQIRKYQEL</sequence>
<evidence type="ECO:0000313" key="1">
    <source>
        <dbReference type="EMBL" id="CAD8215095.1"/>
    </source>
</evidence>
<dbReference type="InterPro" id="IPR001680">
    <property type="entry name" value="WD40_rpt"/>
</dbReference>
<dbReference type="GO" id="GO:0016226">
    <property type="term" value="P:iron-sulfur cluster assembly"/>
    <property type="evidence" value="ECO:0007669"/>
    <property type="project" value="TreeGrafter"/>
</dbReference>
<proteinExistence type="predicted"/>
<dbReference type="GO" id="GO:0097361">
    <property type="term" value="C:cytosolic [4Fe-4S] assembly targeting complex"/>
    <property type="evidence" value="ECO:0007669"/>
    <property type="project" value="TreeGrafter"/>
</dbReference>
<name>A0A8S1YL31_PAROT</name>